<feature type="transmembrane region" description="Helical" evidence="1">
    <location>
        <begin position="64"/>
        <end position="81"/>
    </location>
</feature>
<evidence type="ECO:0000313" key="3">
    <source>
        <dbReference type="Proteomes" id="UP000007882"/>
    </source>
</evidence>
<dbReference type="EMBL" id="AP012319">
    <property type="protein sequence ID" value="BAL87671.1"/>
    <property type="molecule type" value="Genomic_DNA"/>
</dbReference>
<keyword evidence="1" id="KW-0812">Transmembrane</keyword>
<dbReference type="Pfam" id="PF09819">
    <property type="entry name" value="ABC_cobalt"/>
    <property type="match status" value="1"/>
</dbReference>
<protein>
    <submittedName>
        <fullName evidence="2">Uncharacterized protein</fullName>
    </submittedName>
</protein>
<name>I0H3T4_ACTM4</name>
<dbReference type="eggNOG" id="COG4721">
    <property type="taxonomic scope" value="Bacteria"/>
</dbReference>
<dbReference type="PATRIC" id="fig|512565.3.peg.2449"/>
<keyword evidence="1" id="KW-1133">Transmembrane helix</keyword>
<evidence type="ECO:0000313" key="2">
    <source>
        <dbReference type="EMBL" id="BAL87671.1"/>
    </source>
</evidence>
<keyword evidence="3" id="KW-1185">Reference proteome</keyword>
<proteinExistence type="predicted"/>
<dbReference type="AlphaFoldDB" id="I0H3T4"/>
<sequence length="192" mass="20241">MKRMTTRFLMACAAIGAATGVLLLPANFISAAIAAAVPLAYAAMLGVWLLGPVVALAVLRRPGAALLTMLIAGIINIPSPAGPTAIVTNLMIGVAMELGFLVTLYRIWKPWLFHVTALVFETWYAITAYTFYNIDDMAIAVQGVFFALMAASAILFTWLGLLIASRLEATGVARGIAPGRRPATPPPAPAES</sequence>
<dbReference type="Proteomes" id="UP000007882">
    <property type="component" value="Chromosome"/>
</dbReference>
<feature type="transmembrane region" description="Helical" evidence="1">
    <location>
        <begin position="112"/>
        <end position="132"/>
    </location>
</feature>
<feature type="transmembrane region" description="Helical" evidence="1">
    <location>
        <begin position="41"/>
        <end position="59"/>
    </location>
</feature>
<dbReference type="InterPro" id="IPR017195">
    <property type="entry name" value="ABC_thiamin-permease_prd"/>
</dbReference>
<keyword evidence="1" id="KW-0472">Membrane</keyword>
<dbReference type="KEGG" id="ams:AMIS_24510"/>
<feature type="transmembrane region" description="Helical" evidence="1">
    <location>
        <begin position="87"/>
        <end position="105"/>
    </location>
</feature>
<gene>
    <name evidence="2" type="ordered locus">AMIS_24510</name>
</gene>
<organism evidence="2 3">
    <name type="scientific">Actinoplanes missouriensis (strain ATCC 14538 / DSM 43046 / CBS 188.64 / JCM 3121 / NBRC 102363 / NCIMB 12654 / NRRL B-3342 / UNCC 431)</name>
    <dbReference type="NCBI Taxonomy" id="512565"/>
    <lineage>
        <taxon>Bacteria</taxon>
        <taxon>Bacillati</taxon>
        <taxon>Actinomycetota</taxon>
        <taxon>Actinomycetes</taxon>
        <taxon>Micromonosporales</taxon>
        <taxon>Micromonosporaceae</taxon>
        <taxon>Actinoplanes</taxon>
    </lineage>
</organism>
<feature type="transmembrane region" description="Helical" evidence="1">
    <location>
        <begin position="144"/>
        <end position="164"/>
    </location>
</feature>
<accession>I0H3T4</accession>
<dbReference type="RefSeq" id="WP_014442566.1">
    <property type="nucleotide sequence ID" value="NC_017093.1"/>
</dbReference>
<dbReference type="STRING" id="512565.AMIS_24510"/>
<reference evidence="2 3" key="1">
    <citation type="submission" date="2012-02" db="EMBL/GenBank/DDBJ databases">
        <title>Complete genome sequence of Actinoplanes missouriensis 431 (= NBRC 102363).</title>
        <authorList>
            <person name="Ohnishi Y."/>
            <person name="Ishikawa J."/>
            <person name="Sekine M."/>
            <person name="Hosoyama A."/>
            <person name="Harada T."/>
            <person name="Narita H."/>
            <person name="Hata T."/>
            <person name="Konno Y."/>
            <person name="Tutikane K."/>
            <person name="Fujita N."/>
            <person name="Horinouchi S."/>
            <person name="Hayakawa M."/>
        </authorList>
    </citation>
    <scope>NUCLEOTIDE SEQUENCE [LARGE SCALE GENOMIC DNA]</scope>
    <source>
        <strain evidence="3">ATCC 14538 / DSM 43046 / CBS 188.64 / JCM 3121 / NBRC 102363 / NCIMB 12654 / NRRL B-3342 / UNCC 431</strain>
    </source>
</reference>
<evidence type="ECO:0000256" key="1">
    <source>
        <dbReference type="SAM" id="Phobius"/>
    </source>
</evidence>
<dbReference type="HOGENOM" id="CLU_124930_0_0_11"/>